<dbReference type="GO" id="GO:0046872">
    <property type="term" value="F:metal ion binding"/>
    <property type="evidence" value="ECO:0007669"/>
    <property type="project" value="UniProtKB-KW"/>
</dbReference>
<dbReference type="SMART" id="SM00849">
    <property type="entry name" value="Lactamase_B"/>
    <property type="match status" value="1"/>
</dbReference>
<gene>
    <name evidence="7" type="ORF">HH308_06570</name>
</gene>
<evidence type="ECO:0000256" key="3">
    <source>
        <dbReference type="ARBA" id="ARBA00022723"/>
    </source>
</evidence>
<reference evidence="7 8" key="1">
    <citation type="submission" date="2020-04" db="EMBL/GenBank/DDBJ databases">
        <title>Gordonia sp. nov. TBRC 11910.</title>
        <authorList>
            <person name="Suriyachadkun C."/>
        </authorList>
    </citation>
    <scope>NUCLEOTIDE SEQUENCE [LARGE SCALE GENOMIC DNA]</scope>
    <source>
        <strain evidence="7 8">TBRC 11910</strain>
    </source>
</reference>
<dbReference type="Proteomes" id="UP000550729">
    <property type="component" value="Unassembled WGS sequence"/>
</dbReference>
<evidence type="ECO:0000256" key="1">
    <source>
        <dbReference type="ARBA" id="ARBA00001947"/>
    </source>
</evidence>
<name>A0A848KQB1_9ACTN</name>
<evidence type="ECO:0000256" key="4">
    <source>
        <dbReference type="ARBA" id="ARBA00022801"/>
    </source>
</evidence>
<dbReference type="InterPro" id="IPR051013">
    <property type="entry name" value="MBL_superfamily_lactonases"/>
</dbReference>
<dbReference type="Gene3D" id="3.60.15.10">
    <property type="entry name" value="Ribonuclease Z/Hydroxyacylglutathione hydrolase-like"/>
    <property type="match status" value="1"/>
</dbReference>
<feature type="domain" description="Metallo-beta-lactamase" evidence="6">
    <location>
        <begin position="37"/>
        <end position="244"/>
    </location>
</feature>
<accession>A0A848KQB1</accession>
<dbReference type="Pfam" id="PF00753">
    <property type="entry name" value="Lactamase_B"/>
    <property type="match status" value="1"/>
</dbReference>
<keyword evidence="4" id="KW-0378">Hydrolase</keyword>
<evidence type="ECO:0000256" key="5">
    <source>
        <dbReference type="ARBA" id="ARBA00022833"/>
    </source>
</evidence>
<dbReference type="PANTHER" id="PTHR42978:SF2">
    <property type="entry name" value="102 KBASES UNSTABLE REGION: FROM 1 TO 119443"/>
    <property type="match status" value="1"/>
</dbReference>
<dbReference type="SUPFAM" id="SSF56281">
    <property type="entry name" value="Metallo-hydrolase/oxidoreductase"/>
    <property type="match status" value="1"/>
</dbReference>
<keyword evidence="8" id="KW-1185">Reference proteome</keyword>
<dbReference type="PANTHER" id="PTHR42978">
    <property type="entry name" value="QUORUM-QUENCHING LACTONASE YTNP-RELATED-RELATED"/>
    <property type="match status" value="1"/>
</dbReference>
<evidence type="ECO:0000256" key="2">
    <source>
        <dbReference type="ARBA" id="ARBA00007749"/>
    </source>
</evidence>
<organism evidence="7 8">
    <name type="scientific">Gordonia asplenii</name>
    <dbReference type="NCBI Taxonomy" id="2725283"/>
    <lineage>
        <taxon>Bacteria</taxon>
        <taxon>Bacillati</taxon>
        <taxon>Actinomycetota</taxon>
        <taxon>Actinomycetes</taxon>
        <taxon>Mycobacteriales</taxon>
        <taxon>Gordoniaceae</taxon>
        <taxon>Gordonia</taxon>
    </lineage>
</organism>
<sequence length="260" mass="29123">MSSSPAIKLYAMHGGGYLCDMSFLTAGRNIGTEVEIPLGYFLIEHPQGRLMFDTGANPKVVRDPENYPSTAAGATYRVREEDLAPNRLAEIGLRPEDVDLVANSHLHDDHAGGNICFSHATFLVQFAELQAAYWPQVYERENYVREAFDLPVHFEELDGDYDVFGDGTVTLIQTPGHSAGSQSLVVKLPETGTVVLAADSAYLTASLDELLVSTWVWDPRLQVRSFKVLRDYRRRENALVIPGHDREFWKTVRKAPDYYA</sequence>
<comment type="caution">
    <text evidence="7">The sequence shown here is derived from an EMBL/GenBank/DDBJ whole genome shotgun (WGS) entry which is preliminary data.</text>
</comment>
<protein>
    <submittedName>
        <fullName evidence="7">N-acyl homoserine lactonase family protein</fullName>
    </submittedName>
</protein>
<dbReference type="GO" id="GO:0016787">
    <property type="term" value="F:hydrolase activity"/>
    <property type="evidence" value="ECO:0007669"/>
    <property type="project" value="UniProtKB-KW"/>
</dbReference>
<dbReference type="EMBL" id="JABBNB010000005">
    <property type="protein sequence ID" value="NMO00876.1"/>
    <property type="molecule type" value="Genomic_DNA"/>
</dbReference>
<dbReference type="CDD" id="cd07729">
    <property type="entry name" value="AHL_lactonase_MBL-fold"/>
    <property type="match status" value="1"/>
</dbReference>
<keyword evidence="5" id="KW-0862">Zinc</keyword>
<evidence type="ECO:0000259" key="6">
    <source>
        <dbReference type="SMART" id="SM00849"/>
    </source>
</evidence>
<comment type="similarity">
    <text evidence="2">Belongs to the metallo-beta-lactamase superfamily.</text>
</comment>
<evidence type="ECO:0000313" key="8">
    <source>
        <dbReference type="Proteomes" id="UP000550729"/>
    </source>
</evidence>
<dbReference type="AlphaFoldDB" id="A0A848KQB1"/>
<evidence type="ECO:0000313" key="7">
    <source>
        <dbReference type="EMBL" id="NMO00876.1"/>
    </source>
</evidence>
<keyword evidence="3" id="KW-0479">Metal-binding</keyword>
<proteinExistence type="inferred from homology"/>
<dbReference type="InterPro" id="IPR001279">
    <property type="entry name" value="Metallo-B-lactamas"/>
</dbReference>
<dbReference type="InterPro" id="IPR036866">
    <property type="entry name" value="RibonucZ/Hydroxyglut_hydro"/>
</dbReference>
<comment type="cofactor">
    <cofactor evidence="1">
        <name>Zn(2+)</name>
        <dbReference type="ChEBI" id="CHEBI:29105"/>
    </cofactor>
</comment>